<proteinExistence type="predicted"/>
<name>A0AAE3T0G9_9BURK</name>
<dbReference type="Proteomes" id="UP001212602">
    <property type="component" value="Unassembled WGS sequence"/>
</dbReference>
<reference evidence="2" key="1">
    <citation type="submission" date="2023-01" db="EMBL/GenBank/DDBJ databases">
        <title>Xenophilus mangrovi sp. nov., isolated from soil of Mangrove nature reserve.</title>
        <authorList>
            <person name="Xu S."/>
            <person name="Liu Z."/>
            <person name="Xu Y."/>
        </authorList>
    </citation>
    <scope>NUCLEOTIDE SEQUENCE</scope>
    <source>
        <strain evidence="2">YW8</strain>
    </source>
</reference>
<dbReference type="GO" id="GO:0006209">
    <property type="term" value="P:cytosine catabolic process"/>
    <property type="evidence" value="ECO:0007669"/>
    <property type="project" value="TreeGrafter"/>
</dbReference>
<dbReference type="RefSeq" id="WP_271428122.1">
    <property type="nucleotide sequence ID" value="NZ_JAQIPB010000003.1"/>
</dbReference>
<dbReference type="AlphaFoldDB" id="A0AAE3T0G9"/>
<evidence type="ECO:0000313" key="2">
    <source>
        <dbReference type="EMBL" id="MDA7416901.1"/>
    </source>
</evidence>
<keyword evidence="3" id="KW-1185">Reference proteome</keyword>
<dbReference type="InterPro" id="IPR013108">
    <property type="entry name" value="Amidohydro_3"/>
</dbReference>
<dbReference type="SUPFAM" id="SSF51556">
    <property type="entry name" value="Metallo-dependent hydrolases"/>
    <property type="match status" value="1"/>
</dbReference>
<feature type="domain" description="Amidohydrolase 3" evidence="1">
    <location>
        <begin position="208"/>
        <end position="343"/>
    </location>
</feature>
<dbReference type="PANTHER" id="PTHR32027">
    <property type="entry name" value="CYTOSINE DEAMINASE"/>
    <property type="match status" value="1"/>
</dbReference>
<dbReference type="GO" id="GO:0004131">
    <property type="term" value="F:cytosine deaminase activity"/>
    <property type="evidence" value="ECO:0007669"/>
    <property type="project" value="TreeGrafter"/>
</dbReference>
<protein>
    <submittedName>
        <fullName evidence="2">Amidohydrolase family protein</fullName>
    </submittedName>
</protein>
<dbReference type="InterPro" id="IPR052349">
    <property type="entry name" value="Metallo-hydrolase_Enzymes"/>
</dbReference>
<accession>A0AAE3T0G9</accession>
<sequence length="432" mass="47227">MHRTPTHLHDVRLPRWLLPADWPLVHGLPALAQLEMAHGRITALTPAMPQPQQQQATPQAWQLHGALALPGFVDAHVHLDKTFTLPRIPHIVPGLLGAIEAMMADREGWTHEDVRQRADRALQWAWEAGSTRLRTHVDWWEADRVPVAWPVLGELAQDWRGRIRLERVSLMRLAFYEDAQQADALARRVAASGPDALLGGFVHTSHWNEAGLRQLLLAAQRHGLDVDLHVDEELEPSAHGLATIARLLGEIGFEGRVVCGHVCALAAQDEATALRTLDAVARAPITLVSLPATNLLLQDAVTGRTPRQRGLTLVKEARERGIPLLLASDNVQDPFCRLGSYDPVDALATGALVGQLPEPFDTWSESLCRADWLERAPAATQAPSLIGAPADLVLLCDADAHGFPSRAARRVVLREGALAHGTPPPAWRGPQA</sequence>
<dbReference type="Gene3D" id="3.20.20.140">
    <property type="entry name" value="Metal-dependent hydrolases"/>
    <property type="match status" value="1"/>
</dbReference>
<dbReference type="EMBL" id="JAQIPB010000003">
    <property type="protein sequence ID" value="MDA7416901.1"/>
    <property type="molecule type" value="Genomic_DNA"/>
</dbReference>
<dbReference type="Gene3D" id="2.30.40.10">
    <property type="entry name" value="Urease, subunit C, domain 1"/>
    <property type="match status" value="1"/>
</dbReference>
<evidence type="ECO:0000259" key="1">
    <source>
        <dbReference type="Pfam" id="PF07969"/>
    </source>
</evidence>
<organism evidence="2 3">
    <name type="scientific">Xenophilus arseniciresistens</name>
    <dbReference type="NCBI Taxonomy" id="1283306"/>
    <lineage>
        <taxon>Bacteria</taxon>
        <taxon>Pseudomonadati</taxon>
        <taxon>Pseudomonadota</taxon>
        <taxon>Betaproteobacteria</taxon>
        <taxon>Burkholderiales</taxon>
        <taxon>Comamonadaceae</taxon>
        <taxon>Xenophilus</taxon>
    </lineage>
</organism>
<dbReference type="InterPro" id="IPR011059">
    <property type="entry name" value="Metal-dep_hydrolase_composite"/>
</dbReference>
<gene>
    <name evidence="2" type="ORF">PGB34_11045</name>
</gene>
<evidence type="ECO:0000313" key="3">
    <source>
        <dbReference type="Proteomes" id="UP001212602"/>
    </source>
</evidence>
<dbReference type="Pfam" id="PF07969">
    <property type="entry name" value="Amidohydro_3"/>
    <property type="match status" value="1"/>
</dbReference>
<comment type="caution">
    <text evidence="2">The sequence shown here is derived from an EMBL/GenBank/DDBJ whole genome shotgun (WGS) entry which is preliminary data.</text>
</comment>
<dbReference type="PANTHER" id="PTHR32027:SF0">
    <property type="entry name" value="CYTOSINE DEAMINASE"/>
    <property type="match status" value="1"/>
</dbReference>
<dbReference type="GO" id="GO:0035888">
    <property type="term" value="F:isoguanine deaminase activity"/>
    <property type="evidence" value="ECO:0007669"/>
    <property type="project" value="TreeGrafter"/>
</dbReference>
<dbReference type="InterPro" id="IPR032466">
    <property type="entry name" value="Metal_Hydrolase"/>
</dbReference>